<reference evidence="7" key="8">
    <citation type="submission" date="2020-05" db="EMBL/GenBank/DDBJ databases">
        <title>Complete genome sequence of Bradyrhizobium diazoefficiens XF8 isolated from soybean nodule.</title>
        <authorList>
            <person name="Noda R."/>
            <person name="Kakizaki K."/>
            <person name="Minamisawa K."/>
        </authorList>
    </citation>
    <scope>NUCLEOTIDE SEQUENCE</scope>
    <source>
        <strain evidence="7">XF8</strain>
    </source>
</reference>
<dbReference type="InterPro" id="IPR036895">
    <property type="entry name" value="Uracil-DNA_glycosylase-like_sf"/>
</dbReference>
<reference evidence="9" key="2">
    <citation type="submission" date="2020-05" db="EMBL/GenBank/DDBJ databases">
        <title>Complete genome sequence of Bradyrhizobium diazoefficiens XF10 isolated from soybean nodule.</title>
        <authorList>
            <person name="Noda R."/>
            <person name="Kakizaki K."/>
            <person name="Minamisawa K."/>
        </authorList>
    </citation>
    <scope>NUCLEOTIDE SEQUENCE</scope>
    <source>
        <strain evidence="9">XF10</strain>
    </source>
</reference>
<evidence type="ECO:0008006" key="10">
    <source>
        <dbReference type="Google" id="ProtNLM"/>
    </source>
</evidence>
<evidence type="ECO:0000313" key="3">
    <source>
        <dbReference type="EMBL" id="BCE35170.1"/>
    </source>
</evidence>
<dbReference type="EMBL" id="AP023091">
    <property type="protein sequence ID" value="BCE17518.1"/>
    <property type="molecule type" value="Genomic_DNA"/>
</dbReference>
<reference evidence="8" key="9">
    <citation type="submission" date="2020-05" db="EMBL/GenBank/DDBJ databases">
        <title>Complete genome sequence of Bradyrhizobium diazoefficiens XF9 isolated from soybean nodule.</title>
        <authorList>
            <person name="Noda R."/>
            <person name="Kakizaki K."/>
            <person name="Minamisawa K."/>
        </authorList>
    </citation>
    <scope>NUCLEOTIDE SEQUENCE</scope>
    <source>
        <strain evidence="8">XF9</strain>
    </source>
</reference>
<evidence type="ECO:0000313" key="5">
    <source>
        <dbReference type="EMBL" id="BCE52685.1"/>
    </source>
</evidence>
<evidence type="ECO:0000313" key="2">
    <source>
        <dbReference type="EMBL" id="BCE26430.1"/>
    </source>
</evidence>
<dbReference type="EMBL" id="AP023099">
    <property type="protein sequence ID" value="BCE87399.1"/>
    <property type="molecule type" value="Genomic_DNA"/>
</dbReference>
<evidence type="ECO:0000313" key="7">
    <source>
        <dbReference type="EMBL" id="BCE70085.1"/>
    </source>
</evidence>
<organism evidence="5">
    <name type="scientific">Bradyrhizobium diazoefficiens</name>
    <dbReference type="NCBI Taxonomy" id="1355477"/>
    <lineage>
        <taxon>Bacteria</taxon>
        <taxon>Pseudomonadati</taxon>
        <taxon>Pseudomonadota</taxon>
        <taxon>Alphaproteobacteria</taxon>
        <taxon>Hyphomicrobiales</taxon>
        <taxon>Nitrobacteraceae</taxon>
        <taxon>Bradyrhizobium</taxon>
    </lineage>
</organism>
<reference evidence="4" key="5">
    <citation type="submission" date="2020-05" db="EMBL/GenBank/DDBJ databases">
        <title>Complete genome sequence of Bradyrhizobium diazoefficiens XF4 isolated from soybean nodule.</title>
        <authorList>
            <person name="Noda R."/>
            <person name="Kakizaki K."/>
            <person name="Minamisawa K."/>
        </authorList>
    </citation>
    <scope>NUCLEOTIDE SEQUENCE</scope>
    <source>
        <strain evidence="4">XF4</strain>
    </source>
</reference>
<sequence length="231" mass="26320">MDKAAALAALVERRRSETHSAYHHLHSFDSGRWDCEYVVPWTKSACNLNAQLIIVGQDWASERFLIDPRYNTRERIEGREQSGQDEYLPTNRRLKELLQRHFNISFAQTYATDVLVFIKPGHMTGNVPMKDMLYCAKTYTLPQIKAVQPIMAICLGAKTFNSLRRALNMTDLKLNEACIPSSHTLVNRTEIYGVPHTGGLGHANAGGMAKVDRVWATLAARFSRMRDQLWR</sequence>
<dbReference type="AlphaFoldDB" id="A0A809ZKJ1"/>
<evidence type="ECO:0000313" key="9">
    <source>
        <dbReference type="EMBL" id="BCE87399.1"/>
    </source>
</evidence>
<dbReference type="EMBL" id="AP023092">
    <property type="protein sequence ID" value="BCE26430.1"/>
    <property type="molecule type" value="Genomic_DNA"/>
</dbReference>
<reference evidence="6" key="7">
    <citation type="submission" date="2020-05" db="EMBL/GenBank/DDBJ databases">
        <title>Complete genome sequence of Bradyrhizobium diazoefficiens XF6 isolated from soybean nodule.</title>
        <authorList>
            <person name="Noda R."/>
            <person name="Kakizaki K."/>
            <person name="Minamisawa K."/>
        </authorList>
    </citation>
    <scope>NUCLEOTIDE SEQUENCE</scope>
    <source>
        <strain evidence="6">XF6</strain>
    </source>
</reference>
<dbReference type="EMBL" id="AP023095">
    <property type="protein sequence ID" value="BCE52685.1"/>
    <property type="molecule type" value="Genomic_DNA"/>
</dbReference>
<dbReference type="EMBL" id="AP023098">
    <property type="protein sequence ID" value="BCE78781.1"/>
    <property type="molecule type" value="Genomic_DNA"/>
</dbReference>
<evidence type="ECO:0000313" key="6">
    <source>
        <dbReference type="EMBL" id="BCE61400.1"/>
    </source>
</evidence>
<accession>A0A809ZKJ1</accession>
<reference evidence="5" key="6">
    <citation type="submission" date="2020-05" db="EMBL/GenBank/DDBJ databases">
        <title>Complete genome sequence of Bradyrhizobium diazoefficiens XF5 isolated from soybean nodule.</title>
        <authorList>
            <person name="Noda R."/>
            <person name="Kakizaki K."/>
            <person name="Minamisawa K."/>
        </authorList>
    </citation>
    <scope>NUCLEOTIDE SEQUENCE</scope>
    <source>
        <strain evidence="5">XF5</strain>
    </source>
</reference>
<protein>
    <recommendedName>
        <fullName evidence="10">Uracil-DNA glycosylase-like domain-containing protein</fullName>
    </recommendedName>
</protein>
<evidence type="ECO:0000313" key="8">
    <source>
        <dbReference type="EMBL" id="BCE78781.1"/>
    </source>
</evidence>
<reference evidence="2" key="3">
    <citation type="submission" date="2020-05" db="EMBL/GenBank/DDBJ databases">
        <title>Complete genome sequence of Bradyrhizobium diazoefficiens XF2 isolated from soybean nodule.</title>
        <authorList>
            <person name="Noda R."/>
            <person name="Kakizaki K."/>
            <person name="Minamisawa K."/>
        </authorList>
    </citation>
    <scope>NUCLEOTIDE SEQUENCE</scope>
    <source>
        <strain evidence="2">XF2</strain>
    </source>
</reference>
<name>A0A809ZKJ1_9BRAD</name>
<dbReference type="RefSeq" id="WP_038966652.1">
    <property type="nucleotide sequence ID" value="NZ_AJQI01000267.1"/>
</dbReference>
<evidence type="ECO:0000313" key="1">
    <source>
        <dbReference type="EMBL" id="BCE17518.1"/>
    </source>
</evidence>
<evidence type="ECO:0000313" key="4">
    <source>
        <dbReference type="EMBL" id="BCE43851.1"/>
    </source>
</evidence>
<dbReference type="SUPFAM" id="SSF52141">
    <property type="entry name" value="Uracil-DNA glycosylase-like"/>
    <property type="match status" value="1"/>
</dbReference>
<dbReference type="EMBL" id="AP023094">
    <property type="protein sequence ID" value="BCE43851.1"/>
    <property type="molecule type" value="Genomic_DNA"/>
</dbReference>
<gene>
    <name evidence="9" type="ORF">XF10B_01970</name>
    <name evidence="1" type="ORF">XF1B_01990</name>
    <name evidence="2" type="ORF">XF2B_01990</name>
    <name evidence="3" type="ORF">XF3B_02010</name>
    <name evidence="4" type="ORF">XF4B_02000</name>
    <name evidence="5" type="ORF">XF5B_01970</name>
    <name evidence="6" type="ORF">XF6B_01990</name>
    <name evidence="7" type="ORF">XF8B_01960</name>
    <name evidence="8" type="ORF">XF9B_02020</name>
</gene>
<proteinExistence type="predicted"/>
<dbReference type="Gene3D" id="3.40.470.10">
    <property type="entry name" value="Uracil-DNA glycosylase-like domain"/>
    <property type="match status" value="1"/>
</dbReference>
<dbReference type="EMBL" id="AP023093">
    <property type="protein sequence ID" value="BCE35170.1"/>
    <property type="molecule type" value="Genomic_DNA"/>
</dbReference>
<reference evidence="1" key="1">
    <citation type="submission" date="2020-05" db="EMBL/GenBank/DDBJ databases">
        <title>Complete genome sequence of Bradyrhizobium diazoefficiens XF1 isolated from soybean nodule.</title>
        <authorList>
            <person name="Noda R."/>
            <person name="Kakizaki K."/>
            <person name="Minamisawa K."/>
        </authorList>
    </citation>
    <scope>NUCLEOTIDE SEQUENCE</scope>
    <source>
        <strain evidence="1">XF1</strain>
    </source>
</reference>
<reference evidence="3" key="4">
    <citation type="submission" date="2020-05" db="EMBL/GenBank/DDBJ databases">
        <title>Complete genome sequence of Bradyrhizobium diazoefficiens XF3 isolated from soybean nodule.</title>
        <authorList>
            <person name="Noda R."/>
            <person name="Kakizaki K."/>
            <person name="Minamisawa K."/>
        </authorList>
    </citation>
    <scope>NUCLEOTIDE SEQUENCE</scope>
    <source>
        <strain evidence="3">XF3</strain>
    </source>
</reference>
<dbReference type="EMBL" id="AP023096">
    <property type="protein sequence ID" value="BCE61400.1"/>
    <property type="molecule type" value="Genomic_DNA"/>
</dbReference>
<dbReference type="EMBL" id="AP023097">
    <property type="protein sequence ID" value="BCE70085.1"/>
    <property type="molecule type" value="Genomic_DNA"/>
</dbReference>